<reference evidence="3 4" key="1">
    <citation type="submission" date="2019-12" db="EMBL/GenBank/DDBJ databases">
        <authorList>
            <person name="Dong K."/>
        </authorList>
    </citation>
    <scope>NUCLEOTIDE SEQUENCE [LARGE SCALE GENOMIC DNA]</scope>
    <source>
        <strain evidence="3 4">JCM 31225</strain>
    </source>
</reference>
<name>A0A6N8KZI0_9SPHI</name>
<gene>
    <name evidence="3" type="ORF">GQF63_08910</name>
</gene>
<dbReference type="InterPro" id="IPR047731">
    <property type="entry name" value="Zinc_ribbon_put"/>
</dbReference>
<dbReference type="NCBIfam" id="NF040506">
    <property type="entry name" value="PG0870_Nterm"/>
    <property type="match status" value="1"/>
</dbReference>
<comment type="caution">
    <text evidence="3">The sequence shown here is derived from an EMBL/GenBank/DDBJ whole genome shotgun (WGS) entry which is preliminary data.</text>
</comment>
<dbReference type="EMBL" id="WSQA01000005">
    <property type="protein sequence ID" value="MVZ62139.1"/>
    <property type="molecule type" value="Genomic_DNA"/>
</dbReference>
<dbReference type="RefSeq" id="WP_160368877.1">
    <property type="nucleotide sequence ID" value="NZ_WSQA01000005.1"/>
</dbReference>
<keyword evidence="4" id="KW-1185">Reference proteome</keyword>
<dbReference type="InterPro" id="IPR045951">
    <property type="entry name" value="DUF6371"/>
</dbReference>
<accession>A0A6N8KZI0</accession>
<feature type="domain" description="Zinc beta-ribbon finger putative" evidence="2">
    <location>
        <begin position="4"/>
        <end position="68"/>
    </location>
</feature>
<feature type="domain" description="DUF6371" evidence="1">
    <location>
        <begin position="107"/>
        <end position="255"/>
    </location>
</feature>
<dbReference type="Proteomes" id="UP000435036">
    <property type="component" value="Unassembled WGS sequence"/>
</dbReference>
<organism evidence="3 4">
    <name type="scientific">Sphingobacterium humi</name>
    <dbReference type="NCBI Taxonomy" id="1796905"/>
    <lineage>
        <taxon>Bacteria</taxon>
        <taxon>Pseudomonadati</taxon>
        <taxon>Bacteroidota</taxon>
        <taxon>Sphingobacteriia</taxon>
        <taxon>Sphingobacteriales</taxon>
        <taxon>Sphingobacteriaceae</taxon>
        <taxon>Sphingobacterium</taxon>
    </lineage>
</organism>
<evidence type="ECO:0000259" key="1">
    <source>
        <dbReference type="Pfam" id="PF19898"/>
    </source>
</evidence>
<proteinExistence type="predicted"/>
<dbReference type="Pfam" id="PF21957">
    <property type="entry name" value="Zn_ribbon_16"/>
    <property type="match status" value="1"/>
</dbReference>
<sequence length="388" mass="44820">MSDYKYHLEPYKGMNTRHRCPSCGAKGKFAMYIDVDTKEYIGDSVGKCERIDSCGHHYTPKQYFEDNGIHQDPKPYFSQRPVKRVKIAPTFIDRKIMEHSFNAYEKNNFVEFLDDRFGTDVTIAVIVKYMIGSSKLWEGSTVFWQVDKHKNVRTGKIMLYSRSNGKRVRKPFDHIQWAHKALKLDNFNLEQCFFGEHLLAGSSKPVAIVESEKSAIICSIYFRQFIWIASGSAQGLNKSKCEVLSNREVILFPDLKVATAWQEKANELKSIAKFSVSTFLEDNASKEELEQGLDIADYLLRFEPSEFSESIRAGKTEVSDEQSLKSFFLELAQHIPIGETVAIDDLEIKDFRKYIIDASDNPLAKEFEARTIYRIMHMQGYSEFENKY</sequence>
<dbReference type="Pfam" id="PF19898">
    <property type="entry name" value="DUF6371"/>
    <property type="match status" value="1"/>
</dbReference>
<evidence type="ECO:0000259" key="2">
    <source>
        <dbReference type="Pfam" id="PF21957"/>
    </source>
</evidence>
<protein>
    <submittedName>
        <fullName evidence="3">Uncharacterized protein</fullName>
    </submittedName>
</protein>
<evidence type="ECO:0000313" key="3">
    <source>
        <dbReference type="EMBL" id="MVZ62139.1"/>
    </source>
</evidence>
<dbReference type="AlphaFoldDB" id="A0A6N8KZI0"/>
<dbReference type="OrthoDB" id="1068350at2"/>
<evidence type="ECO:0000313" key="4">
    <source>
        <dbReference type="Proteomes" id="UP000435036"/>
    </source>
</evidence>